<comment type="caution">
    <text evidence="1">The sequence shown here is derived from an EMBL/GenBank/DDBJ whole genome shotgun (WGS) entry which is preliminary data.</text>
</comment>
<accession>A0A0F9TXE9</accession>
<sequence>MTWGAYQQPGLDEEIDSLGSQLSIEIGCAVHYPAYNKNLFECMCGVIFPLYVVKGQDWKLIKQKHVDERKLLKV</sequence>
<evidence type="ECO:0000313" key="1">
    <source>
        <dbReference type="EMBL" id="KKN53776.1"/>
    </source>
</evidence>
<proteinExistence type="predicted"/>
<dbReference type="AlphaFoldDB" id="A0A0F9TXE9"/>
<name>A0A0F9TXE9_9ZZZZ</name>
<protein>
    <submittedName>
        <fullName evidence="1">Uncharacterized protein</fullName>
    </submittedName>
</protein>
<reference evidence="1" key="1">
    <citation type="journal article" date="2015" name="Nature">
        <title>Complex archaea that bridge the gap between prokaryotes and eukaryotes.</title>
        <authorList>
            <person name="Spang A."/>
            <person name="Saw J.H."/>
            <person name="Jorgensen S.L."/>
            <person name="Zaremba-Niedzwiedzka K."/>
            <person name="Martijn J."/>
            <person name="Lind A.E."/>
            <person name="van Eijk R."/>
            <person name="Schleper C."/>
            <person name="Guy L."/>
            <person name="Ettema T.J."/>
        </authorList>
    </citation>
    <scope>NUCLEOTIDE SEQUENCE</scope>
</reference>
<gene>
    <name evidence="1" type="ORF">LCGC14_0598690</name>
</gene>
<organism evidence="1">
    <name type="scientific">marine sediment metagenome</name>
    <dbReference type="NCBI Taxonomy" id="412755"/>
    <lineage>
        <taxon>unclassified sequences</taxon>
        <taxon>metagenomes</taxon>
        <taxon>ecological metagenomes</taxon>
    </lineage>
</organism>
<dbReference type="EMBL" id="LAZR01000956">
    <property type="protein sequence ID" value="KKN53776.1"/>
    <property type="molecule type" value="Genomic_DNA"/>
</dbReference>